<dbReference type="RefSeq" id="WP_277861356.1">
    <property type="nucleotide sequence ID" value="NZ_JARRAG010000002.1"/>
</dbReference>
<protein>
    <submittedName>
        <fullName evidence="4">DUF1553 domain-containing protein</fullName>
    </submittedName>
</protein>
<evidence type="ECO:0000313" key="5">
    <source>
        <dbReference type="Proteomes" id="UP001216907"/>
    </source>
</evidence>
<dbReference type="Pfam" id="PF07635">
    <property type="entry name" value="PSCyt1"/>
    <property type="match status" value="1"/>
</dbReference>
<dbReference type="InterPro" id="IPR011444">
    <property type="entry name" value="DUF1549"/>
</dbReference>
<gene>
    <name evidence="4" type="ORF">PZE19_14560</name>
</gene>
<reference evidence="4 5" key="1">
    <citation type="submission" date="2023-03" db="EMBL/GenBank/DDBJ databases">
        <title>Paludisphaera mucosa sp. nov. a novel planctomycete from northern fen.</title>
        <authorList>
            <person name="Ivanova A."/>
        </authorList>
    </citation>
    <scope>NUCLEOTIDE SEQUENCE [LARGE SCALE GENOMIC DNA]</scope>
    <source>
        <strain evidence="4 5">Pla2</strain>
    </source>
</reference>
<feature type="domain" description="DUF1549" evidence="1">
    <location>
        <begin position="155"/>
        <end position="366"/>
    </location>
</feature>
<dbReference type="Pfam" id="PF07583">
    <property type="entry name" value="PSCyt2"/>
    <property type="match status" value="1"/>
</dbReference>
<dbReference type="Gene3D" id="2.60.120.200">
    <property type="match status" value="1"/>
</dbReference>
<dbReference type="SUPFAM" id="SSF49899">
    <property type="entry name" value="Concanavalin A-like lectins/glucanases"/>
    <property type="match status" value="1"/>
</dbReference>
<dbReference type="Pfam" id="PF13385">
    <property type="entry name" value="Laminin_G_3"/>
    <property type="match status" value="1"/>
</dbReference>
<proteinExistence type="predicted"/>
<evidence type="ECO:0000259" key="1">
    <source>
        <dbReference type="Pfam" id="PF07583"/>
    </source>
</evidence>
<dbReference type="Pfam" id="PF07587">
    <property type="entry name" value="PSD1"/>
    <property type="match status" value="1"/>
</dbReference>
<sequence length="995" mass="107306">MRRWIGLGCILVTAVATTRAAGTDQDFDARVAPVLARHCLDCHSGADPKGKLDLSARAAAFAGGEGGEAIVAGKPDESLLWEKVASGEMPPKSPLTEAEKSTLKAWIAGGASWGADPIDPYQVTTARRAGRDWWSLQPVRRPTPPTTTDGRARTPIDAFVLHALEANGLAPAPEAGRRELIRRLTFDLIGLPPTPAEIDAFVADRSETAYEILVDRLLASPQYGVRWARWWLDLARYGESGGFEYDEFRPSSWRYRDWVVGAFNRDMPYDEFTRLQIAGDVLRPRDAEAVEATGFLVAGAYDTAGQNQISQAMRAVVRADEVEDLVGTVAQTFLGLTVNCARCHDHKFDPIRQAEYYQFVSALDGVRHGEVDLSDLDPKSIARRSRIAAIEAEVATIEAPARAKLLGAKAADVQAIPPSPMAAWDFKTGGEDRVGHADVALHGGASLSAEGLALDGKEAYAITPPLGVELHEKTLEAWVRLEGTDQRGGGVVSVVAEVGGAFDAVVFGESEPGRWMAGSENFVRTSSVGGPAEVEAGRRFVHVAIRYSADGMIQAFRDGRRYGKAYHSTGPAVFAAGRGRVAFGIRHLPVGGNRMLRATIARARLYDRALTDRELEASASSGGTVLEVGDVIAALDAEARSSRERLLEEARRLRASLAVDRRKAYAVAPRPAGATRIQIRGNPGQPGEVVAAGGIASLAGTDPKFGLAPDAPEAERRIRLAGWIADARNPLFARVVVNRLWLAHFGSGLVETTSDFGFNGGVPSHPELLDWLASELPRRGWSLKAMHRLIVTSAAYWRSSRPDPEGLAKDAGDRLLWRKQPARLEAEMVRDAMLATAGVLDPATGGPSFRDHEPRKAEGTTTILYVPTDPASPGQDRRTLYRAWARGGRSAFLDAFDCPDPSTTAPRRAATTTPLQALSLMNNAMVLHLSDAFAKRLVREAGPDAKAQVALAYRLALGRPPQDDEFAEAAAVVDQFGAAALARALFNSNEFLYLD</sequence>
<accession>A0ABT6FBR4</accession>
<comment type="caution">
    <text evidence="4">The sequence shown here is derived from an EMBL/GenBank/DDBJ whole genome shotgun (WGS) entry which is preliminary data.</text>
</comment>
<feature type="domain" description="Cytochrome C Planctomycete-type" evidence="3">
    <location>
        <begin position="39"/>
        <end position="92"/>
    </location>
</feature>
<dbReference type="Proteomes" id="UP001216907">
    <property type="component" value="Unassembled WGS sequence"/>
</dbReference>
<dbReference type="PANTHER" id="PTHR35889:SF3">
    <property type="entry name" value="F-BOX DOMAIN-CONTAINING PROTEIN"/>
    <property type="match status" value="1"/>
</dbReference>
<evidence type="ECO:0000259" key="3">
    <source>
        <dbReference type="Pfam" id="PF07635"/>
    </source>
</evidence>
<dbReference type="InterPro" id="IPR013320">
    <property type="entry name" value="ConA-like_dom_sf"/>
</dbReference>
<dbReference type="PANTHER" id="PTHR35889">
    <property type="entry name" value="CYCLOINULO-OLIGOSACCHARIDE FRUCTANOTRANSFERASE-RELATED"/>
    <property type="match status" value="1"/>
</dbReference>
<feature type="domain" description="DUF1553" evidence="2">
    <location>
        <begin position="716"/>
        <end position="972"/>
    </location>
</feature>
<dbReference type="InterPro" id="IPR011429">
    <property type="entry name" value="Cyt_c_Planctomycete-type"/>
</dbReference>
<dbReference type="EMBL" id="JARRAG010000002">
    <property type="protein sequence ID" value="MDG3005007.1"/>
    <property type="molecule type" value="Genomic_DNA"/>
</dbReference>
<evidence type="ECO:0000259" key="2">
    <source>
        <dbReference type="Pfam" id="PF07587"/>
    </source>
</evidence>
<evidence type="ECO:0000313" key="4">
    <source>
        <dbReference type="EMBL" id="MDG3005007.1"/>
    </source>
</evidence>
<keyword evidence="5" id="KW-1185">Reference proteome</keyword>
<dbReference type="InterPro" id="IPR022655">
    <property type="entry name" value="DUF1553"/>
</dbReference>
<name>A0ABT6FBR4_9BACT</name>
<organism evidence="4 5">
    <name type="scientific">Paludisphaera mucosa</name>
    <dbReference type="NCBI Taxonomy" id="3030827"/>
    <lineage>
        <taxon>Bacteria</taxon>
        <taxon>Pseudomonadati</taxon>
        <taxon>Planctomycetota</taxon>
        <taxon>Planctomycetia</taxon>
        <taxon>Isosphaerales</taxon>
        <taxon>Isosphaeraceae</taxon>
        <taxon>Paludisphaera</taxon>
    </lineage>
</organism>